<sequence length="104" mass="11636">MHYLATFPSGGLRPVTPLSGELNWDCSAIIQMHTFPLQRRRIRYPPGCTNAPQTHTHTHARTHTHQTNTHRPNPTAISQASFVMIYNGAYGAASRIAPSRFIND</sequence>
<keyword evidence="3" id="KW-1185">Reference proteome</keyword>
<protein>
    <submittedName>
        <fullName evidence="2">Uncharacterized protein</fullName>
    </submittedName>
</protein>
<evidence type="ECO:0000256" key="1">
    <source>
        <dbReference type="SAM" id="MobiDB-lite"/>
    </source>
</evidence>
<dbReference type="Proteomes" id="UP001352852">
    <property type="component" value="Unassembled WGS sequence"/>
</dbReference>
<reference evidence="2 3" key="1">
    <citation type="submission" date="2021-06" db="EMBL/GenBank/DDBJ databases">
        <authorList>
            <person name="Palmer J.M."/>
        </authorList>
    </citation>
    <scope>NUCLEOTIDE SEQUENCE [LARGE SCALE GENOMIC DNA]</scope>
    <source>
        <strain evidence="2 3">CL_MEX2019</strain>
        <tissue evidence="2">Muscle</tissue>
    </source>
</reference>
<evidence type="ECO:0000313" key="3">
    <source>
        <dbReference type="Proteomes" id="UP001352852"/>
    </source>
</evidence>
<organism evidence="2 3">
    <name type="scientific">Characodon lateralis</name>
    <dbReference type="NCBI Taxonomy" id="208331"/>
    <lineage>
        <taxon>Eukaryota</taxon>
        <taxon>Metazoa</taxon>
        <taxon>Chordata</taxon>
        <taxon>Craniata</taxon>
        <taxon>Vertebrata</taxon>
        <taxon>Euteleostomi</taxon>
        <taxon>Actinopterygii</taxon>
        <taxon>Neopterygii</taxon>
        <taxon>Teleostei</taxon>
        <taxon>Neoteleostei</taxon>
        <taxon>Acanthomorphata</taxon>
        <taxon>Ovalentaria</taxon>
        <taxon>Atherinomorphae</taxon>
        <taxon>Cyprinodontiformes</taxon>
        <taxon>Goodeidae</taxon>
        <taxon>Characodon</taxon>
    </lineage>
</organism>
<evidence type="ECO:0000313" key="2">
    <source>
        <dbReference type="EMBL" id="MED6275153.1"/>
    </source>
</evidence>
<name>A0ABU7DJ81_9TELE</name>
<accession>A0ABU7DJ81</accession>
<feature type="compositionally biased region" description="Low complexity" evidence="1">
    <location>
        <begin position="65"/>
        <end position="74"/>
    </location>
</feature>
<comment type="caution">
    <text evidence="2">The sequence shown here is derived from an EMBL/GenBank/DDBJ whole genome shotgun (WGS) entry which is preliminary data.</text>
</comment>
<dbReference type="EMBL" id="JAHUTJ010027118">
    <property type="protein sequence ID" value="MED6275153.1"/>
    <property type="molecule type" value="Genomic_DNA"/>
</dbReference>
<feature type="region of interest" description="Disordered" evidence="1">
    <location>
        <begin position="53"/>
        <end position="74"/>
    </location>
</feature>
<proteinExistence type="predicted"/>
<gene>
    <name evidence="2" type="ORF">CHARACLAT_023646</name>
</gene>